<keyword evidence="6" id="KW-1185">Reference proteome</keyword>
<evidence type="ECO:0000256" key="3">
    <source>
        <dbReference type="ARBA" id="ARBA00022679"/>
    </source>
</evidence>
<evidence type="ECO:0000313" key="5">
    <source>
        <dbReference type="EMBL" id="KAJ9165292.1"/>
    </source>
</evidence>
<dbReference type="PANTHER" id="PTHR11129">
    <property type="entry name" value="PROTEIN FARNESYLTRANSFERASE ALPHA SUBUNIT/RAB GERANYLGERANYL TRANSFERASE ALPHA SUBUNIT"/>
    <property type="match status" value="1"/>
</dbReference>
<dbReference type="PANTHER" id="PTHR11129:SF3">
    <property type="entry name" value="PROTEIN PRENYLTRANSFERASE ALPHA SUBUNIT REPEAT-CONTAINING PROTEIN 1"/>
    <property type="match status" value="1"/>
</dbReference>
<dbReference type="Gene3D" id="1.25.40.120">
    <property type="entry name" value="Protein prenylyltransferase"/>
    <property type="match status" value="1"/>
</dbReference>
<evidence type="ECO:0000256" key="4">
    <source>
        <dbReference type="ARBA" id="ARBA00022737"/>
    </source>
</evidence>
<accession>A0AA38SM08</accession>
<dbReference type="SUPFAM" id="SSF48439">
    <property type="entry name" value="Protein prenylyltransferase"/>
    <property type="match status" value="1"/>
</dbReference>
<protein>
    <recommendedName>
        <fullName evidence="7">Protein prenylyltransferase</fullName>
    </recommendedName>
</protein>
<gene>
    <name evidence="5" type="ORF">NKR19_g551</name>
</gene>
<sequence length="344" mass="39162">MPDPPEDVLNNRKLAREALMAIADAVDPAAHDGLMEIEILPQSMFPPGASVLRDASAVAINKSSLKAAYLEALDNVSHATYVSDDAKHLLDYETIVEALRSLAVLILLQPEHLMATNLRKSLLAPVCVKQTGVRIARHPDLMRLEKTFIDSLLTSPLNTHNKSPTLWSHRRWVYTRLFRFGFTDVLEDLTGVVMVAGEKHPRNYYAWNHARYLMDLVDWRYEEEKQEILDAVVDWCKRHHDDISGWSFLQCLLLAERRYEQGAVRCVLQDVLHLAQSLCWTNESVWVFLRTIAASKVTREPEYREFLRTVAALEAGIGDQTAKRVLKAAARWCADYRQGWKAGS</sequence>
<organism evidence="5 6">
    <name type="scientific">Coniochaeta hoffmannii</name>
    <dbReference type="NCBI Taxonomy" id="91930"/>
    <lineage>
        <taxon>Eukaryota</taxon>
        <taxon>Fungi</taxon>
        <taxon>Dikarya</taxon>
        <taxon>Ascomycota</taxon>
        <taxon>Pezizomycotina</taxon>
        <taxon>Sordariomycetes</taxon>
        <taxon>Sordariomycetidae</taxon>
        <taxon>Coniochaetales</taxon>
        <taxon>Coniochaetaceae</taxon>
        <taxon>Coniochaeta</taxon>
    </lineage>
</organism>
<evidence type="ECO:0000256" key="1">
    <source>
        <dbReference type="ARBA" id="ARBA00006734"/>
    </source>
</evidence>
<reference evidence="5" key="1">
    <citation type="submission" date="2022-07" db="EMBL/GenBank/DDBJ databases">
        <title>Fungi with potential for degradation of polypropylene.</title>
        <authorList>
            <person name="Gostincar C."/>
        </authorList>
    </citation>
    <scope>NUCLEOTIDE SEQUENCE</scope>
    <source>
        <strain evidence="5">EXF-13287</strain>
    </source>
</reference>
<dbReference type="Pfam" id="PF01239">
    <property type="entry name" value="PPTA"/>
    <property type="match status" value="1"/>
</dbReference>
<keyword evidence="3" id="KW-0808">Transferase</keyword>
<name>A0AA38SM08_9PEZI</name>
<dbReference type="GO" id="GO:0005737">
    <property type="term" value="C:cytoplasm"/>
    <property type="evidence" value="ECO:0007669"/>
    <property type="project" value="TreeGrafter"/>
</dbReference>
<comment type="caution">
    <text evidence="5">The sequence shown here is derived from an EMBL/GenBank/DDBJ whole genome shotgun (WGS) entry which is preliminary data.</text>
</comment>
<keyword evidence="4" id="KW-0677">Repeat</keyword>
<proteinExistence type="inferred from homology"/>
<comment type="similarity">
    <text evidence="1">Belongs to the protein prenyltransferase subunit alpha family.</text>
</comment>
<dbReference type="AlphaFoldDB" id="A0AA38SM08"/>
<evidence type="ECO:0008006" key="7">
    <source>
        <dbReference type="Google" id="ProtNLM"/>
    </source>
</evidence>
<dbReference type="GO" id="GO:0008318">
    <property type="term" value="F:protein prenyltransferase activity"/>
    <property type="evidence" value="ECO:0007669"/>
    <property type="project" value="InterPro"/>
</dbReference>
<dbReference type="InterPro" id="IPR002088">
    <property type="entry name" value="Prenyl_trans_a"/>
</dbReference>
<dbReference type="Proteomes" id="UP001174691">
    <property type="component" value="Unassembled WGS sequence"/>
</dbReference>
<evidence type="ECO:0000256" key="2">
    <source>
        <dbReference type="ARBA" id="ARBA00022602"/>
    </source>
</evidence>
<dbReference type="EMBL" id="JANBVN010000005">
    <property type="protein sequence ID" value="KAJ9165292.1"/>
    <property type="molecule type" value="Genomic_DNA"/>
</dbReference>
<evidence type="ECO:0000313" key="6">
    <source>
        <dbReference type="Proteomes" id="UP001174691"/>
    </source>
</evidence>
<keyword evidence="2" id="KW-0637">Prenyltransferase</keyword>